<evidence type="ECO:0000256" key="8">
    <source>
        <dbReference type="ARBA" id="ARBA00022833"/>
    </source>
</evidence>
<comment type="pathway">
    <text evidence="2 11">Protein modification; protein ubiquitination.</text>
</comment>
<dbReference type="InterPro" id="IPR037197">
    <property type="entry name" value="WWE_dom_sf"/>
</dbReference>
<evidence type="ECO:0000313" key="16">
    <source>
        <dbReference type="Proteomes" id="UP000054359"/>
    </source>
</evidence>
<dbReference type="GO" id="GO:0016567">
    <property type="term" value="P:protein ubiquitination"/>
    <property type="evidence" value="ECO:0007669"/>
    <property type="project" value="UniProtKB-UniRule"/>
</dbReference>
<evidence type="ECO:0000259" key="13">
    <source>
        <dbReference type="PROSITE" id="PS50089"/>
    </source>
</evidence>
<comment type="catalytic activity">
    <reaction evidence="1 11">
        <text>S-ubiquitinyl-[E2 ubiquitin-conjugating enzyme]-L-cysteine + [acceptor protein]-L-lysine = [E2 ubiquitin-conjugating enzyme]-L-cysteine + N(6)-ubiquitinyl-[acceptor protein]-L-lysine.</text>
        <dbReference type="EC" id="2.3.2.27"/>
    </reaction>
</comment>
<keyword evidence="8 11" id="KW-0862">Zinc</keyword>
<dbReference type="UniPathway" id="UPA00143"/>
<keyword evidence="11" id="KW-0963">Cytoplasm</keyword>
<dbReference type="Gene3D" id="3.30.40.10">
    <property type="entry name" value="Zinc/RING finger domain, C3HC4 (zinc finger)"/>
    <property type="match status" value="1"/>
</dbReference>
<feature type="domain" description="WWE" evidence="14">
    <location>
        <begin position="1"/>
        <end position="77"/>
    </location>
</feature>
<evidence type="ECO:0000256" key="10">
    <source>
        <dbReference type="PROSITE-ProRule" id="PRU00175"/>
    </source>
</evidence>
<dbReference type="Pfam" id="PF02825">
    <property type="entry name" value="WWE"/>
    <property type="match status" value="2"/>
</dbReference>
<dbReference type="Gene3D" id="3.30.390.130">
    <property type="match status" value="1"/>
</dbReference>
<evidence type="ECO:0000256" key="7">
    <source>
        <dbReference type="ARBA" id="ARBA00022771"/>
    </source>
</evidence>
<feature type="region of interest" description="Disordered" evidence="12">
    <location>
        <begin position="275"/>
        <end position="298"/>
    </location>
</feature>
<dbReference type="OMA" id="FGYVIYF"/>
<organism evidence="15 16">
    <name type="scientific">Stegodyphus mimosarum</name>
    <name type="common">African social velvet spider</name>
    <dbReference type="NCBI Taxonomy" id="407821"/>
    <lineage>
        <taxon>Eukaryota</taxon>
        <taxon>Metazoa</taxon>
        <taxon>Ecdysozoa</taxon>
        <taxon>Arthropoda</taxon>
        <taxon>Chelicerata</taxon>
        <taxon>Arachnida</taxon>
        <taxon>Araneae</taxon>
        <taxon>Araneomorphae</taxon>
        <taxon>Entelegynae</taxon>
        <taxon>Eresoidea</taxon>
        <taxon>Eresidae</taxon>
        <taxon>Stegodyphus</taxon>
    </lineage>
</organism>
<dbReference type="SUPFAM" id="SSF57850">
    <property type="entry name" value="RING/U-box"/>
    <property type="match status" value="1"/>
</dbReference>
<evidence type="ECO:0000256" key="9">
    <source>
        <dbReference type="ARBA" id="ARBA00022976"/>
    </source>
</evidence>
<evidence type="ECO:0000256" key="4">
    <source>
        <dbReference type="ARBA" id="ARBA00022679"/>
    </source>
</evidence>
<dbReference type="GO" id="GO:0008270">
    <property type="term" value="F:zinc ion binding"/>
    <property type="evidence" value="ECO:0007669"/>
    <property type="project" value="UniProtKB-KW"/>
</dbReference>
<keyword evidence="4 11" id="KW-0808">Transferase</keyword>
<dbReference type="InterPro" id="IPR018123">
    <property type="entry name" value="WWE-dom_subgr"/>
</dbReference>
<dbReference type="EC" id="2.3.2.27" evidence="11"/>
<evidence type="ECO:0000256" key="6">
    <source>
        <dbReference type="ARBA" id="ARBA00022737"/>
    </source>
</evidence>
<dbReference type="FunFam" id="3.30.390.130:FF:000001">
    <property type="entry name" value="Probable E3 ubiquitin-protein ligase DTX3"/>
    <property type="match status" value="1"/>
</dbReference>
<feature type="non-terminal residue" evidence="15">
    <location>
        <position position="551"/>
    </location>
</feature>
<dbReference type="GO" id="GO:0061630">
    <property type="term" value="F:ubiquitin protein ligase activity"/>
    <property type="evidence" value="ECO:0007669"/>
    <property type="project" value="UniProtKB-UniRule"/>
</dbReference>
<keyword evidence="16" id="KW-1185">Reference proteome</keyword>
<dbReference type="CDD" id="cd09633">
    <property type="entry name" value="Deltex_C"/>
    <property type="match status" value="1"/>
</dbReference>
<evidence type="ECO:0000256" key="11">
    <source>
        <dbReference type="RuleBase" id="RU367105"/>
    </source>
</evidence>
<dbReference type="Pfam" id="PF00097">
    <property type="entry name" value="zf-C3HC4"/>
    <property type="match status" value="1"/>
</dbReference>
<dbReference type="PANTHER" id="PTHR12622">
    <property type="entry name" value="DELTEX-RELATED"/>
    <property type="match status" value="1"/>
</dbReference>
<keyword evidence="6" id="KW-0677">Repeat</keyword>
<keyword evidence="5 11" id="KW-0479">Metal-binding</keyword>
<feature type="domain" description="RING-type" evidence="13">
    <location>
        <begin position="346"/>
        <end position="399"/>
    </location>
</feature>
<dbReference type="PROSITE" id="PS50089">
    <property type="entry name" value="ZF_RING_2"/>
    <property type="match status" value="1"/>
</dbReference>
<feature type="domain" description="WWE" evidence="14">
    <location>
        <begin position="78"/>
        <end position="158"/>
    </location>
</feature>
<dbReference type="InterPro" id="IPR018957">
    <property type="entry name" value="Znf_C3HC4_RING-type"/>
</dbReference>
<evidence type="ECO:0000313" key="15">
    <source>
        <dbReference type="EMBL" id="KFM78488.1"/>
    </source>
</evidence>
<proteinExistence type="inferred from homology"/>
<dbReference type="InterPro" id="IPR039399">
    <property type="entry name" value="Deltex_C_sf"/>
</dbReference>
<keyword evidence="9" id="KW-0914">Notch signaling pathway</keyword>
<dbReference type="EMBL" id="KK120534">
    <property type="protein sequence ID" value="KFM78488.1"/>
    <property type="molecule type" value="Genomic_DNA"/>
</dbReference>
<gene>
    <name evidence="15" type="ORF">X975_13993</name>
</gene>
<dbReference type="InterPro" id="IPR039398">
    <property type="entry name" value="Deltex_fam"/>
</dbReference>
<dbReference type="Pfam" id="PF18102">
    <property type="entry name" value="DTC"/>
    <property type="match status" value="1"/>
</dbReference>
<evidence type="ECO:0000256" key="1">
    <source>
        <dbReference type="ARBA" id="ARBA00000900"/>
    </source>
</evidence>
<dbReference type="OrthoDB" id="2449614at2759"/>
<dbReference type="SMART" id="SM00678">
    <property type="entry name" value="WWE"/>
    <property type="match status" value="2"/>
</dbReference>
<dbReference type="InterPro" id="IPR039396">
    <property type="entry name" value="Deltex_C"/>
</dbReference>
<evidence type="ECO:0000256" key="12">
    <source>
        <dbReference type="SAM" id="MobiDB-lite"/>
    </source>
</evidence>
<dbReference type="PROSITE" id="PS50918">
    <property type="entry name" value="WWE"/>
    <property type="match status" value="2"/>
</dbReference>
<name>A0A087UM99_STEMI</name>
<reference evidence="15 16" key="1">
    <citation type="submission" date="2013-11" db="EMBL/GenBank/DDBJ databases">
        <title>Genome sequencing of Stegodyphus mimosarum.</title>
        <authorList>
            <person name="Bechsgaard J."/>
        </authorList>
    </citation>
    <scope>NUCLEOTIDE SEQUENCE [LARGE SCALE GENOMIC DNA]</scope>
</reference>
<dbReference type="GO" id="GO:0005737">
    <property type="term" value="C:cytoplasm"/>
    <property type="evidence" value="ECO:0007669"/>
    <property type="project" value="UniProtKB-SubCell"/>
</dbReference>
<dbReference type="InterPro" id="IPR004170">
    <property type="entry name" value="WWE_dom"/>
</dbReference>
<comment type="subcellular location">
    <subcellularLocation>
        <location evidence="11">Cytoplasm</location>
    </subcellularLocation>
</comment>
<comment type="similarity">
    <text evidence="3 11">Belongs to the Deltex family.</text>
</comment>
<dbReference type="AlphaFoldDB" id="A0A087UM99"/>
<evidence type="ECO:0000256" key="3">
    <source>
        <dbReference type="ARBA" id="ARBA00009413"/>
    </source>
</evidence>
<keyword evidence="7 10" id="KW-0863">Zinc-finger</keyword>
<evidence type="ECO:0000259" key="14">
    <source>
        <dbReference type="PROSITE" id="PS50918"/>
    </source>
</evidence>
<sequence length="551" mass="62188">MASNSTWMTVVWERANKHGKWTPYAPEVSQLLEQSHRKNLNIASLGDADVNLKIYSVNLKDMVQVSEATGTKLPVRRRLCESNSVVLGRGFTWEWHGDSHDTWHPYDTDVNNFIENAFLQGVKFLNLSKSFPGYNYDIDLIKMLQMNRRTKHKRTIRRKQNISPYPVVKCPEEEEKNTEVESCVNGNYNALYSDLAQEIPGTASLIEQANRYMQSVIKATAPELPNNTVTLPSQTSGNGEINGTSVTIEMCSQNSNKLLENSNVGLNTTTTALVNGKPWREPWPPHTPESKLKPVPGIAPLPKYDKKAAKKKGLNDNDSIGPKNILELYTEKIEISPLSDSSNQTCIICCEMLSNPSSYDGDSTVLKLQLCSHMYHKACLQAMYDSGPKDKYLQCPTCKKIHGEKCGIQPPGNMIYHVLPYSLPGFPECDTIRIIYDIPSGVQGPEHPKPGKRYTARGFPRHCYLPDNEIGRKVLRLLVKAWQRRLIFTVGRSSTTGEENTVTWNEIHHKTEFGCNRRGHGYPDPNYFSNILAELEAHGVTDDEVYLWYPA</sequence>
<evidence type="ECO:0000256" key="2">
    <source>
        <dbReference type="ARBA" id="ARBA00004906"/>
    </source>
</evidence>
<evidence type="ECO:0000256" key="5">
    <source>
        <dbReference type="ARBA" id="ARBA00022723"/>
    </source>
</evidence>
<protein>
    <recommendedName>
        <fullName evidence="11">E3 ubiquitin-protein ligase</fullName>
        <ecNumber evidence="11">2.3.2.27</ecNumber>
    </recommendedName>
</protein>
<dbReference type="SMART" id="SM00184">
    <property type="entry name" value="RING"/>
    <property type="match status" value="1"/>
</dbReference>
<dbReference type="InterPro" id="IPR001841">
    <property type="entry name" value="Znf_RING"/>
</dbReference>
<dbReference type="STRING" id="407821.A0A087UM99"/>
<accession>A0A087UM99</accession>
<dbReference type="Proteomes" id="UP000054359">
    <property type="component" value="Unassembled WGS sequence"/>
</dbReference>
<dbReference type="Gene3D" id="3.30.720.50">
    <property type="match status" value="2"/>
</dbReference>
<dbReference type="GO" id="GO:0007219">
    <property type="term" value="P:Notch signaling pathway"/>
    <property type="evidence" value="ECO:0007669"/>
    <property type="project" value="UniProtKB-KW"/>
</dbReference>
<dbReference type="SUPFAM" id="SSF117839">
    <property type="entry name" value="WWE domain"/>
    <property type="match status" value="2"/>
</dbReference>
<dbReference type="InterPro" id="IPR013083">
    <property type="entry name" value="Znf_RING/FYVE/PHD"/>
</dbReference>